<dbReference type="OrthoDB" id="10602160at2759"/>
<keyword evidence="2" id="KW-1185">Reference proteome</keyword>
<dbReference type="EMBL" id="CAJVPJ010001762">
    <property type="protein sequence ID" value="CAG8602847.1"/>
    <property type="molecule type" value="Genomic_DNA"/>
</dbReference>
<protein>
    <submittedName>
        <fullName evidence="1">5649_t:CDS:1</fullName>
    </submittedName>
</protein>
<dbReference type="AlphaFoldDB" id="A0A9N9GFM5"/>
<comment type="caution">
    <text evidence="1">The sequence shown here is derived from an EMBL/GenBank/DDBJ whole genome shotgun (WGS) entry which is preliminary data.</text>
</comment>
<name>A0A9N9GFM5_9GLOM</name>
<proteinExistence type="predicted"/>
<organism evidence="1 2">
    <name type="scientific">Paraglomus occultum</name>
    <dbReference type="NCBI Taxonomy" id="144539"/>
    <lineage>
        <taxon>Eukaryota</taxon>
        <taxon>Fungi</taxon>
        <taxon>Fungi incertae sedis</taxon>
        <taxon>Mucoromycota</taxon>
        <taxon>Glomeromycotina</taxon>
        <taxon>Glomeromycetes</taxon>
        <taxon>Paraglomerales</taxon>
        <taxon>Paraglomeraceae</taxon>
        <taxon>Paraglomus</taxon>
    </lineage>
</organism>
<evidence type="ECO:0000313" key="2">
    <source>
        <dbReference type="Proteomes" id="UP000789572"/>
    </source>
</evidence>
<gene>
    <name evidence="1" type="ORF">POCULU_LOCUS7556</name>
</gene>
<evidence type="ECO:0000313" key="1">
    <source>
        <dbReference type="EMBL" id="CAG8602847.1"/>
    </source>
</evidence>
<feature type="non-terminal residue" evidence="1">
    <location>
        <position position="1"/>
    </location>
</feature>
<reference evidence="1" key="1">
    <citation type="submission" date="2021-06" db="EMBL/GenBank/DDBJ databases">
        <authorList>
            <person name="Kallberg Y."/>
            <person name="Tangrot J."/>
            <person name="Rosling A."/>
        </authorList>
    </citation>
    <scope>NUCLEOTIDE SEQUENCE</scope>
    <source>
        <strain evidence="1">IA702</strain>
    </source>
</reference>
<accession>A0A9N9GFM5</accession>
<dbReference type="Proteomes" id="UP000789572">
    <property type="component" value="Unassembled WGS sequence"/>
</dbReference>
<sequence length="92" mass="10314">MTDWESIPRIGEKAADIKLFGTGVKLMVAKNVGMFTGNAYSLINSGDVMVWIDGREIISRCRHIDYQWGSILGDPESTITIDQYQEDIDSTQ</sequence>